<dbReference type="Proteomes" id="UP000197619">
    <property type="component" value="Unassembled WGS sequence"/>
</dbReference>
<name>A0A218VE58_9PASE</name>
<dbReference type="EMBL" id="MUZQ01000005">
    <property type="protein sequence ID" value="OWK64118.1"/>
    <property type="molecule type" value="Genomic_DNA"/>
</dbReference>
<gene>
    <name evidence="2" type="ORF">RLOC_00011048</name>
</gene>
<organism evidence="2 3">
    <name type="scientific">Lonchura striata</name>
    <name type="common">white-rumped munia</name>
    <dbReference type="NCBI Taxonomy" id="40157"/>
    <lineage>
        <taxon>Eukaryota</taxon>
        <taxon>Metazoa</taxon>
        <taxon>Chordata</taxon>
        <taxon>Craniata</taxon>
        <taxon>Vertebrata</taxon>
        <taxon>Euteleostomi</taxon>
        <taxon>Archelosauria</taxon>
        <taxon>Archosauria</taxon>
        <taxon>Dinosauria</taxon>
        <taxon>Saurischia</taxon>
        <taxon>Theropoda</taxon>
        <taxon>Coelurosauria</taxon>
        <taxon>Aves</taxon>
        <taxon>Neognathae</taxon>
        <taxon>Neoaves</taxon>
        <taxon>Telluraves</taxon>
        <taxon>Australaves</taxon>
        <taxon>Passeriformes</taxon>
        <taxon>Passeroidea</taxon>
        <taxon>Estrildidae</taxon>
        <taxon>Estrildinae</taxon>
        <taxon>Lonchura</taxon>
    </lineage>
</organism>
<protein>
    <submittedName>
        <fullName evidence="2">Uncharacterized protein</fullName>
    </submittedName>
</protein>
<comment type="caution">
    <text evidence="2">The sequence shown here is derived from an EMBL/GenBank/DDBJ whole genome shotgun (WGS) entry which is preliminary data.</text>
</comment>
<feature type="region of interest" description="Disordered" evidence="1">
    <location>
        <begin position="1"/>
        <end position="51"/>
    </location>
</feature>
<accession>A0A218VE58</accession>
<reference evidence="2 3" key="1">
    <citation type="submission" date="2017-05" db="EMBL/GenBank/DDBJ databases">
        <title>Genome of assembly of the Bengalese finch, Lonchura striata domestica.</title>
        <authorList>
            <person name="Colquitt B.M."/>
            <person name="Brainard M.S."/>
        </authorList>
    </citation>
    <scope>NUCLEOTIDE SEQUENCE [LARGE SCALE GENOMIC DNA]</scope>
    <source>
        <strain evidence="2">White83orange57</strain>
    </source>
</reference>
<evidence type="ECO:0000256" key="1">
    <source>
        <dbReference type="SAM" id="MobiDB-lite"/>
    </source>
</evidence>
<evidence type="ECO:0000313" key="3">
    <source>
        <dbReference type="Proteomes" id="UP000197619"/>
    </source>
</evidence>
<feature type="compositionally biased region" description="Polar residues" evidence="1">
    <location>
        <begin position="16"/>
        <end position="34"/>
    </location>
</feature>
<feature type="compositionally biased region" description="Basic and acidic residues" evidence="1">
    <location>
        <begin position="35"/>
        <end position="51"/>
    </location>
</feature>
<evidence type="ECO:0000313" key="2">
    <source>
        <dbReference type="EMBL" id="OWK64118.1"/>
    </source>
</evidence>
<proteinExistence type="predicted"/>
<dbReference type="AlphaFoldDB" id="A0A218VE58"/>
<sequence>MALQHMTRKSVRETENSAPTKYGSDQKTAATTRNEGLRDGLSEDHSTEYLK</sequence>
<keyword evidence="3" id="KW-1185">Reference proteome</keyword>